<feature type="region of interest" description="Disordered" evidence="1">
    <location>
        <begin position="1"/>
        <end position="22"/>
    </location>
</feature>
<dbReference type="EMBL" id="SPHZ02000011">
    <property type="protein sequence ID" value="KAF0892099.1"/>
    <property type="molecule type" value="Genomic_DNA"/>
</dbReference>
<name>A0A6G1BVS1_9ORYZ</name>
<reference evidence="2 3" key="1">
    <citation type="submission" date="2019-11" db="EMBL/GenBank/DDBJ databases">
        <title>Whole genome sequence of Oryza granulata.</title>
        <authorList>
            <person name="Li W."/>
        </authorList>
    </citation>
    <scope>NUCLEOTIDE SEQUENCE [LARGE SCALE GENOMIC DNA]</scope>
    <source>
        <strain evidence="3">cv. Menghai</strain>
        <tissue evidence="2">Leaf</tissue>
    </source>
</reference>
<feature type="region of interest" description="Disordered" evidence="1">
    <location>
        <begin position="59"/>
        <end position="88"/>
    </location>
</feature>
<dbReference type="AlphaFoldDB" id="A0A6G1BVS1"/>
<evidence type="ECO:0000256" key="1">
    <source>
        <dbReference type="SAM" id="MobiDB-lite"/>
    </source>
</evidence>
<dbReference type="Proteomes" id="UP000479710">
    <property type="component" value="Unassembled WGS sequence"/>
</dbReference>
<gene>
    <name evidence="2" type="ORF">E2562_013480</name>
</gene>
<comment type="caution">
    <text evidence="2">The sequence shown here is derived from an EMBL/GenBank/DDBJ whole genome shotgun (WGS) entry which is preliminary data.</text>
</comment>
<protein>
    <submittedName>
        <fullName evidence="2">Uncharacterized protein</fullName>
    </submittedName>
</protein>
<sequence length="88" mass="9207">MGTESSSRGRAAAGGQASSSSWVKALDVEEESAVSPFTSSARALAPATFFFTAASCSASTQLPPPAPWRLHHGGRRPSRIRSRPNCTC</sequence>
<evidence type="ECO:0000313" key="3">
    <source>
        <dbReference type="Proteomes" id="UP000479710"/>
    </source>
</evidence>
<accession>A0A6G1BVS1</accession>
<keyword evidence="3" id="KW-1185">Reference proteome</keyword>
<feature type="compositionally biased region" description="Low complexity" evidence="1">
    <location>
        <begin position="1"/>
        <end position="21"/>
    </location>
</feature>
<proteinExistence type="predicted"/>
<evidence type="ECO:0000313" key="2">
    <source>
        <dbReference type="EMBL" id="KAF0892099.1"/>
    </source>
</evidence>
<organism evidence="2 3">
    <name type="scientific">Oryza meyeriana var. granulata</name>
    <dbReference type="NCBI Taxonomy" id="110450"/>
    <lineage>
        <taxon>Eukaryota</taxon>
        <taxon>Viridiplantae</taxon>
        <taxon>Streptophyta</taxon>
        <taxon>Embryophyta</taxon>
        <taxon>Tracheophyta</taxon>
        <taxon>Spermatophyta</taxon>
        <taxon>Magnoliopsida</taxon>
        <taxon>Liliopsida</taxon>
        <taxon>Poales</taxon>
        <taxon>Poaceae</taxon>
        <taxon>BOP clade</taxon>
        <taxon>Oryzoideae</taxon>
        <taxon>Oryzeae</taxon>
        <taxon>Oryzinae</taxon>
        <taxon>Oryza</taxon>
        <taxon>Oryza meyeriana</taxon>
    </lineage>
</organism>
<feature type="compositionally biased region" description="Basic residues" evidence="1">
    <location>
        <begin position="69"/>
        <end position="82"/>
    </location>
</feature>